<sequence>MAALASPDYPHVQGSIDGRQPASLPSAEYIEDDEDVAQAYLAQIRDMIDQYDEQNHGTILSRDLIATVEDFQRRTTVQLFTPAQQKMIRPYLNSNADLELTAEDILQILALAANSNVGTIPNDEHSVPDDTMDTTRYDDEHIETLSPTDNSFYDRIPPVDSPSPLQQRRQSLPQRTAPLYVSEKWRPRRPFATTEPDIDEVDAENDDVQARADYDDYRNDVNTRIYSSSDFPLSRSLEKNVLSAEDDGSGQQRSQNDVSKWLQKSQDGYKHYAEDDEYDGRLSSRSADLQELQETADELARRLQESQEKALKSSQEYEEQIAQLEDNLENAKHEMLEKYKLIADFRGKQHELLTQINELEAEADKLRDIHSEQHDTISQLRQKVEAKSAEVSALQNDLDQVQTELLMVEEKLELSTKECMNLQEERDRLEAHRHERMLSQNEINEVSLELEAQRAESLRLQGLLADMRRELKEAPIALVPELSLSAVGDNMAPHKHTLQAELELAAKPDDMVEQHIHTSDRWTSDNDKPWSSATPEQAADEPLAFLLYTILMYAFGVISGIVLETIVRRLASQDLDYLDDGLQPLGSRTLQSIYWWLEQSLLDTPFKAVPL</sequence>
<feature type="region of interest" description="Disordered" evidence="2">
    <location>
        <begin position="142"/>
        <end position="215"/>
    </location>
</feature>
<accession>A0A261XW57</accession>
<feature type="coiled-coil region" evidence="1">
    <location>
        <begin position="282"/>
        <end position="470"/>
    </location>
</feature>
<keyword evidence="3" id="KW-0812">Transmembrane</keyword>
<feature type="region of interest" description="Disordered" evidence="2">
    <location>
        <begin position="243"/>
        <end position="265"/>
    </location>
</feature>
<dbReference type="OrthoDB" id="432685at2759"/>
<keyword evidence="3" id="KW-0472">Membrane</keyword>
<evidence type="ECO:0000256" key="1">
    <source>
        <dbReference type="SAM" id="Coils"/>
    </source>
</evidence>
<dbReference type="AlphaFoldDB" id="A0A261XW57"/>
<feature type="region of interest" description="Disordered" evidence="2">
    <location>
        <begin position="1"/>
        <end position="23"/>
    </location>
</feature>
<comment type="caution">
    <text evidence="4">The sequence shown here is derived from an EMBL/GenBank/DDBJ whole genome shotgun (WGS) entry which is preliminary data.</text>
</comment>
<dbReference type="EMBL" id="MVBO01000141">
    <property type="protein sequence ID" value="OZJ02592.1"/>
    <property type="molecule type" value="Genomic_DNA"/>
</dbReference>
<evidence type="ECO:0000256" key="2">
    <source>
        <dbReference type="SAM" id="MobiDB-lite"/>
    </source>
</evidence>
<feature type="compositionally biased region" description="Acidic residues" evidence="2">
    <location>
        <begin position="196"/>
        <end position="207"/>
    </location>
</feature>
<dbReference type="Proteomes" id="UP000242875">
    <property type="component" value="Unassembled WGS sequence"/>
</dbReference>
<keyword evidence="3" id="KW-1133">Transmembrane helix</keyword>
<organism evidence="4 5">
    <name type="scientific">Bifiguratus adelaidae</name>
    <dbReference type="NCBI Taxonomy" id="1938954"/>
    <lineage>
        <taxon>Eukaryota</taxon>
        <taxon>Fungi</taxon>
        <taxon>Fungi incertae sedis</taxon>
        <taxon>Mucoromycota</taxon>
        <taxon>Mucoromycotina</taxon>
        <taxon>Endogonomycetes</taxon>
        <taxon>Endogonales</taxon>
        <taxon>Endogonales incertae sedis</taxon>
        <taxon>Bifiguratus</taxon>
    </lineage>
</organism>
<evidence type="ECO:0000256" key="3">
    <source>
        <dbReference type="SAM" id="Phobius"/>
    </source>
</evidence>
<reference evidence="4 5" key="1">
    <citation type="journal article" date="2017" name="Mycologia">
        <title>Bifiguratus adelaidae, gen. et sp. nov., a new member of Mucoromycotina in endophytic and soil-dwelling habitats.</title>
        <authorList>
            <person name="Torres-Cruz T.J."/>
            <person name="Billingsley Tobias T.L."/>
            <person name="Almatruk M."/>
            <person name="Hesse C."/>
            <person name="Kuske C.R."/>
            <person name="Desiro A."/>
            <person name="Benucci G.M."/>
            <person name="Bonito G."/>
            <person name="Stajich J.E."/>
            <person name="Dunlap C."/>
            <person name="Arnold A.E."/>
            <person name="Porras-Alfaro A."/>
        </authorList>
    </citation>
    <scope>NUCLEOTIDE SEQUENCE [LARGE SCALE GENOMIC DNA]</scope>
    <source>
        <strain evidence="4 5">AZ0501</strain>
    </source>
</reference>
<evidence type="ECO:0000313" key="4">
    <source>
        <dbReference type="EMBL" id="OZJ02592.1"/>
    </source>
</evidence>
<protein>
    <submittedName>
        <fullName evidence="4">Uncharacterized protein</fullName>
    </submittedName>
</protein>
<feature type="transmembrane region" description="Helical" evidence="3">
    <location>
        <begin position="543"/>
        <end position="563"/>
    </location>
</feature>
<keyword evidence="1" id="KW-0175">Coiled coil</keyword>
<feature type="compositionally biased region" description="Low complexity" evidence="2">
    <location>
        <begin position="162"/>
        <end position="175"/>
    </location>
</feature>
<name>A0A261XW57_9FUNG</name>
<gene>
    <name evidence="4" type="ORF">BZG36_03659</name>
</gene>
<keyword evidence="5" id="KW-1185">Reference proteome</keyword>
<evidence type="ECO:0000313" key="5">
    <source>
        <dbReference type="Proteomes" id="UP000242875"/>
    </source>
</evidence>
<proteinExistence type="predicted"/>
<feature type="compositionally biased region" description="Polar residues" evidence="2">
    <location>
        <begin position="249"/>
        <end position="265"/>
    </location>
</feature>